<accession>H0R134</accession>
<dbReference type="Proteomes" id="UP000035034">
    <property type="component" value="Unassembled WGS sequence"/>
</dbReference>
<gene>
    <name evidence="2" type="ORF">GOEFS_064_00240</name>
</gene>
<feature type="transmembrane region" description="Helical" evidence="1">
    <location>
        <begin position="125"/>
        <end position="151"/>
    </location>
</feature>
<keyword evidence="1" id="KW-0472">Membrane</keyword>
<feature type="transmembrane region" description="Helical" evidence="1">
    <location>
        <begin position="46"/>
        <end position="66"/>
    </location>
</feature>
<sequence>MDTINGLPAHPLLVHIVVIAVPVAALTVIVSVLWPRARAWLGPTPAILTLLALIAVPIATSAGEALEKSLGAEPSETLANHIHYGDMVILWVGPLFGLAALWWLLTSPRVADARDRYLGAGVLRWTTVIVGIVTVIVALGSIAIVVSVGELGAESVWGRR</sequence>
<reference evidence="2 3" key="1">
    <citation type="submission" date="2011-12" db="EMBL/GenBank/DDBJ databases">
        <title>Whole genome shotgun sequence of Gordonia effusa NBRC 100432.</title>
        <authorList>
            <person name="Yoshida I."/>
            <person name="Takarada H."/>
            <person name="Hosoyama A."/>
            <person name="Tsuchikane K."/>
            <person name="Katsumata H."/>
            <person name="Yamazaki S."/>
            <person name="Fujita N."/>
        </authorList>
    </citation>
    <scope>NUCLEOTIDE SEQUENCE [LARGE SCALE GENOMIC DNA]</scope>
    <source>
        <strain evidence="2 3">NBRC 100432</strain>
    </source>
</reference>
<dbReference type="eggNOG" id="ENOG5032TXC">
    <property type="taxonomic scope" value="Bacteria"/>
</dbReference>
<comment type="caution">
    <text evidence="2">The sequence shown here is derived from an EMBL/GenBank/DDBJ whole genome shotgun (WGS) entry which is preliminary data.</text>
</comment>
<evidence type="ECO:0000313" key="3">
    <source>
        <dbReference type="Proteomes" id="UP000035034"/>
    </source>
</evidence>
<keyword evidence="3" id="KW-1185">Reference proteome</keyword>
<dbReference type="EMBL" id="BAEH01000064">
    <property type="protein sequence ID" value="GAB18785.1"/>
    <property type="molecule type" value="Genomic_DNA"/>
</dbReference>
<keyword evidence="1" id="KW-0812">Transmembrane</keyword>
<keyword evidence="1" id="KW-1133">Transmembrane helix</keyword>
<proteinExistence type="predicted"/>
<dbReference type="STRING" id="1077974.GOEFS_064_00240"/>
<organism evidence="2 3">
    <name type="scientific">Gordonia effusa NBRC 100432</name>
    <dbReference type="NCBI Taxonomy" id="1077974"/>
    <lineage>
        <taxon>Bacteria</taxon>
        <taxon>Bacillati</taxon>
        <taxon>Actinomycetota</taxon>
        <taxon>Actinomycetes</taxon>
        <taxon>Mycobacteriales</taxon>
        <taxon>Gordoniaceae</taxon>
        <taxon>Gordonia</taxon>
    </lineage>
</organism>
<evidence type="ECO:0000313" key="2">
    <source>
        <dbReference type="EMBL" id="GAB18785.1"/>
    </source>
</evidence>
<evidence type="ECO:0000256" key="1">
    <source>
        <dbReference type="SAM" id="Phobius"/>
    </source>
</evidence>
<name>H0R134_9ACTN</name>
<feature type="transmembrane region" description="Helical" evidence="1">
    <location>
        <begin position="87"/>
        <end position="105"/>
    </location>
</feature>
<dbReference type="AlphaFoldDB" id="H0R134"/>
<protein>
    <recommendedName>
        <fullName evidence="4">Integral membrane protein</fullName>
    </recommendedName>
</protein>
<feature type="transmembrane region" description="Helical" evidence="1">
    <location>
        <begin position="12"/>
        <end position="34"/>
    </location>
</feature>
<dbReference type="RefSeq" id="WP_007318121.1">
    <property type="nucleotide sequence ID" value="NZ_BAEH01000064.1"/>
</dbReference>
<evidence type="ECO:0008006" key="4">
    <source>
        <dbReference type="Google" id="ProtNLM"/>
    </source>
</evidence>
<dbReference type="OrthoDB" id="4948879at2"/>